<feature type="transmembrane region" description="Helical" evidence="1">
    <location>
        <begin position="12"/>
        <end position="33"/>
    </location>
</feature>
<feature type="non-terminal residue" evidence="2">
    <location>
        <position position="1"/>
    </location>
</feature>
<gene>
    <name evidence="2" type="ORF">T05_2204</name>
</gene>
<sequence>LQTLRRCASCGPIFISGIYIFFSQLNFMLMISYCCWRENDFCSIQLLYTYHGFHIH</sequence>
<accession>A0A0V0TZK8</accession>
<reference evidence="2 3" key="1">
    <citation type="submission" date="2015-01" db="EMBL/GenBank/DDBJ databases">
        <title>Evolution of Trichinella species and genotypes.</title>
        <authorList>
            <person name="Korhonen P.K."/>
            <person name="Edoardo P."/>
            <person name="Giuseppe L.R."/>
            <person name="Gasser R.B."/>
        </authorList>
    </citation>
    <scope>NUCLEOTIDE SEQUENCE [LARGE SCALE GENOMIC DNA]</scope>
    <source>
        <strain evidence="2">ISS417</strain>
    </source>
</reference>
<evidence type="ECO:0000313" key="2">
    <source>
        <dbReference type="EMBL" id="KRX43827.1"/>
    </source>
</evidence>
<organism evidence="2 3">
    <name type="scientific">Trichinella murrelli</name>
    <dbReference type="NCBI Taxonomy" id="144512"/>
    <lineage>
        <taxon>Eukaryota</taxon>
        <taxon>Metazoa</taxon>
        <taxon>Ecdysozoa</taxon>
        <taxon>Nematoda</taxon>
        <taxon>Enoplea</taxon>
        <taxon>Dorylaimia</taxon>
        <taxon>Trichinellida</taxon>
        <taxon>Trichinellidae</taxon>
        <taxon>Trichinella</taxon>
    </lineage>
</organism>
<keyword evidence="1" id="KW-0812">Transmembrane</keyword>
<protein>
    <submittedName>
        <fullName evidence="2">Uncharacterized protein</fullName>
    </submittedName>
</protein>
<dbReference type="AlphaFoldDB" id="A0A0V0TZK8"/>
<comment type="caution">
    <text evidence="2">The sequence shown here is derived from an EMBL/GenBank/DDBJ whole genome shotgun (WGS) entry which is preliminary data.</text>
</comment>
<keyword evidence="1" id="KW-1133">Transmembrane helix</keyword>
<dbReference type="Proteomes" id="UP000055048">
    <property type="component" value="Unassembled WGS sequence"/>
</dbReference>
<dbReference type="EMBL" id="JYDJ01000110">
    <property type="protein sequence ID" value="KRX43827.1"/>
    <property type="molecule type" value="Genomic_DNA"/>
</dbReference>
<name>A0A0V0TZK8_9BILA</name>
<proteinExistence type="predicted"/>
<keyword evidence="1" id="KW-0472">Membrane</keyword>
<evidence type="ECO:0000256" key="1">
    <source>
        <dbReference type="SAM" id="Phobius"/>
    </source>
</evidence>
<evidence type="ECO:0000313" key="3">
    <source>
        <dbReference type="Proteomes" id="UP000055048"/>
    </source>
</evidence>
<keyword evidence="3" id="KW-1185">Reference proteome</keyword>